<keyword evidence="3" id="KW-1185">Reference proteome</keyword>
<evidence type="ECO:0000313" key="2">
    <source>
        <dbReference type="EnsemblPlants" id="ONIVA10G02180.1"/>
    </source>
</evidence>
<dbReference type="Proteomes" id="UP000006591">
    <property type="component" value="Chromosome 10"/>
</dbReference>
<feature type="compositionally biased region" description="Pro residues" evidence="1">
    <location>
        <begin position="49"/>
        <end position="63"/>
    </location>
</feature>
<evidence type="ECO:0000313" key="3">
    <source>
        <dbReference type="Proteomes" id="UP000006591"/>
    </source>
</evidence>
<dbReference type="AlphaFoldDB" id="A0A0E0IPH3"/>
<feature type="region of interest" description="Disordered" evidence="1">
    <location>
        <begin position="39"/>
        <end position="111"/>
    </location>
</feature>
<sequence length="111" mass="11686">MHVMTRRRTTSARRNLALPCWSARRLLPCLALTVLSAQRGRRPRGGEAWPPPLLPPRYSPPRPATAVAQAAAIAGPTEGNGRRGGGGGGEASQEGVGEEVGSRPGVWLGEE</sequence>
<feature type="compositionally biased region" description="Low complexity" evidence="1">
    <location>
        <begin position="64"/>
        <end position="79"/>
    </location>
</feature>
<dbReference type="EnsemblPlants" id="ONIVA10G02180.1">
    <property type="protein sequence ID" value="ONIVA10G02180.1"/>
    <property type="gene ID" value="ONIVA10G02180"/>
</dbReference>
<proteinExistence type="predicted"/>
<protein>
    <submittedName>
        <fullName evidence="2">Uncharacterized protein</fullName>
    </submittedName>
</protein>
<dbReference type="HOGENOM" id="CLU_2162480_0_0_1"/>
<evidence type="ECO:0000256" key="1">
    <source>
        <dbReference type="SAM" id="MobiDB-lite"/>
    </source>
</evidence>
<accession>A0A0E0IPH3</accession>
<reference evidence="2" key="1">
    <citation type="submission" date="2015-04" db="UniProtKB">
        <authorList>
            <consortium name="EnsemblPlants"/>
        </authorList>
    </citation>
    <scope>IDENTIFICATION</scope>
    <source>
        <strain evidence="2">SL10</strain>
    </source>
</reference>
<organism evidence="2">
    <name type="scientific">Oryza nivara</name>
    <name type="common">Indian wild rice</name>
    <name type="synonym">Oryza sativa f. spontanea</name>
    <dbReference type="NCBI Taxonomy" id="4536"/>
    <lineage>
        <taxon>Eukaryota</taxon>
        <taxon>Viridiplantae</taxon>
        <taxon>Streptophyta</taxon>
        <taxon>Embryophyta</taxon>
        <taxon>Tracheophyta</taxon>
        <taxon>Spermatophyta</taxon>
        <taxon>Magnoliopsida</taxon>
        <taxon>Liliopsida</taxon>
        <taxon>Poales</taxon>
        <taxon>Poaceae</taxon>
        <taxon>BOP clade</taxon>
        <taxon>Oryzoideae</taxon>
        <taxon>Oryzeae</taxon>
        <taxon>Oryzinae</taxon>
        <taxon>Oryza</taxon>
    </lineage>
</organism>
<name>A0A0E0IPH3_ORYNI</name>
<dbReference type="Gramene" id="ONIVA10G02180.1">
    <property type="protein sequence ID" value="ONIVA10G02180.1"/>
    <property type="gene ID" value="ONIVA10G02180"/>
</dbReference>
<reference evidence="2" key="2">
    <citation type="submission" date="2018-04" db="EMBL/GenBank/DDBJ databases">
        <title>OnivRS2 (Oryza nivara Reference Sequence Version 2).</title>
        <authorList>
            <person name="Zhang J."/>
            <person name="Kudrna D."/>
            <person name="Lee S."/>
            <person name="Talag J."/>
            <person name="Rajasekar S."/>
            <person name="Welchert J."/>
            <person name="Hsing Y.-I."/>
            <person name="Wing R.A."/>
        </authorList>
    </citation>
    <scope>NUCLEOTIDE SEQUENCE [LARGE SCALE GENOMIC DNA]</scope>
</reference>